<keyword evidence="2" id="KW-1185">Reference proteome</keyword>
<sequence length="491" mass="55980">MARSSDDHISGPDSNQRIVNHLLRKQKKKKTVDLTYDPKALMKLMLEVKKARTILSSRKSARIEIPSFDKDEDFSEVLTRAELYELDGLPDARGSMAQTFFSVAKEWLHQCTSTHDACKRAVAPALPTRVLDVGPDDGSAEPYLFISNGATADYVALSHCWGGDIPAKTTSQTFSARCRSTPLALLPKTFQHAVIATRCLGFRYLWIDSMCIIQDSAADWEVESLRMQDVYENAVLTMSALDSTSSRGGMFYPRNQGLIEIGPLQHQVTPDSTLTYYIRPTLPKFKDAMYEGPLNKRAWILQERVLPRAILYFSRTQLYWECRSRYYAEDGDSQPVHPLLKHIDENSEVYFGEQLKSDMYLLWYHLIQEYTGRAITFNKDKLIALAGVASKFEEIYKNQYVAGLWRDDIERGIVWYANTRDSWAARTLDGALVRLEEPKAPSWSWASVNGRVAWDWTNRKRSKRVETEFDFKVLEIGRGGAKDSESMTGEA</sequence>
<evidence type="ECO:0000313" key="2">
    <source>
        <dbReference type="Proteomes" id="UP001172680"/>
    </source>
</evidence>
<gene>
    <name evidence="1" type="ORF">H2199_008781</name>
</gene>
<reference evidence="1" key="1">
    <citation type="submission" date="2022-10" db="EMBL/GenBank/DDBJ databases">
        <title>Culturing micro-colonial fungi from biological soil crusts in the Mojave desert and describing Neophaeococcomyces mojavensis, and introducing the new genera and species Taxawa tesnikishii.</title>
        <authorList>
            <person name="Kurbessoian T."/>
            <person name="Stajich J.E."/>
        </authorList>
    </citation>
    <scope>NUCLEOTIDE SEQUENCE</scope>
    <source>
        <strain evidence="1">JES_115</strain>
    </source>
</reference>
<proteinExistence type="predicted"/>
<protein>
    <submittedName>
        <fullName evidence="1">Uncharacterized protein</fullName>
    </submittedName>
</protein>
<comment type="caution">
    <text evidence="1">The sequence shown here is derived from an EMBL/GenBank/DDBJ whole genome shotgun (WGS) entry which is preliminary data.</text>
</comment>
<accession>A0ACC2YHZ5</accession>
<dbReference type="EMBL" id="JAPDRP010000029">
    <property type="protein sequence ID" value="KAJ9634917.1"/>
    <property type="molecule type" value="Genomic_DNA"/>
</dbReference>
<dbReference type="Proteomes" id="UP001172680">
    <property type="component" value="Unassembled WGS sequence"/>
</dbReference>
<name>A0ACC2YHZ5_9PEZI</name>
<organism evidence="1 2">
    <name type="scientific">Coniosporium tulheliwenetii</name>
    <dbReference type="NCBI Taxonomy" id="3383036"/>
    <lineage>
        <taxon>Eukaryota</taxon>
        <taxon>Fungi</taxon>
        <taxon>Dikarya</taxon>
        <taxon>Ascomycota</taxon>
        <taxon>Pezizomycotina</taxon>
        <taxon>Dothideomycetes</taxon>
        <taxon>Dothideomycetes incertae sedis</taxon>
        <taxon>Coniosporium</taxon>
    </lineage>
</organism>
<evidence type="ECO:0000313" key="1">
    <source>
        <dbReference type="EMBL" id="KAJ9634917.1"/>
    </source>
</evidence>